<dbReference type="OrthoDB" id="792635at2"/>
<dbReference type="RefSeq" id="WP_128533216.1">
    <property type="nucleotide sequence ID" value="NZ_SBIW01000003.1"/>
</dbReference>
<protein>
    <submittedName>
        <fullName evidence="2">Uncharacterized protein</fullName>
    </submittedName>
</protein>
<dbReference type="AlphaFoldDB" id="A0A444MQB8"/>
<comment type="caution">
    <text evidence="2">The sequence shown here is derived from an EMBL/GenBank/DDBJ whole genome shotgun (WGS) entry which is preliminary data.</text>
</comment>
<name>A0A444MQB8_9SPHI</name>
<accession>A0A444MQB8</accession>
<dbReference type="EMBL" id="SBIW01000003">
    <property type="protein sequence ID" value="RWY53783.1"/>
    <property type="molecule type" value="Genomic_DNA"/>
</dbReference>
<feature type="signal peptide" evidence="1">
    <location>
        <begin position="1"/>
        <end position="18"/>
    </location>
</feature>
<feature type="chain" id="PRO_5019533054" evidence="1">
    <location>
        <begin position="19"/>
        <end position="243"/>
    </location>
</feature>
<reference evidence="2 3" key="1">
    <citation type="submission" date="2019-01" db="EMBL/GenBank/DDBJ databases">
        <title>Mucilaginibacter antarcticum sp. nov., isolated from antarctic soil.</title>
        <authorList>
            <person name="Yan Y.-Q."/>
            <person name="Du Z.-J."/>
        </authorList>
    </citation>
    <scope>NUCLEOTIDE SEQUENCE [LARGE SCALE GENOMIC DNA]</scope>
    <source>
        <strain evidence="2 3">F01003</strain>
    </source>
</reference>
<evidence type="ECO:0000313" key="3">
    <source>
        <dbReference type="Proteomes" id="UP000286701"/>
    </source>
</evidence>
<evidence type="ECO:0000313" key="2">
    <source>
        <dbReference type="EMBL" id="RWY53783.1"/>
    </source>
</evidence>
<dbReference type="Proteomes" id="UP000286701">
    <property type="component" value="Unassembled WGS sequence"/>
</dbReference>
<organism evidence="2 3">
    <name type="scientific">Mucilaginibacter gilvus</name>
    <dbReference type="NCBI Taxonomy" id="2305909"/>
    <lineage>
        <taxon>Bacteria</taxon>
        <taxon>Pseudomonadati</taxon>
        <taxon>Bacteroidota</taxon>
        <taxon>Sphingobacteriia</taxon>
        <taxon>Sphingobacteriales</taxon>
        <taxon>Sphingobacteriaceae</taxon>
        <taxon>Mucilaginibacter</taxon>
    </lineage>
</organism>
<gene>
    <name evidence="2" type="ORF">EPL05_06850</name>
</gene>
<proteinExistence type="predicted"/>
<sequence length="243" mass="25266">MKKLFILFIAAATLFIYTGCGKSGSNKDPDYTCATCITKPEAKVANDASFKGVYKGVLIGSTGTIKFDVNNSGTTITATMTIDGVTTTLTATVIAQSGQNPAYISDFNGTLNGQPVTIKFSVGSGGQNPVVVSATVPGHTGITFVLVKETSTALIEAFEGTYETTKPESGTFNIILSRKLALWGALARKNGSTEVDNDANGTISGDNLVREGITIATISGDALAGEFTDGNNKKVTLNGKRTL</sequence>
<keyword evidence="1" id="KW-0732">Signal</keyword>
<keyword evidence="3" id="KW-1185">Reference proteome</keyword>
<evidence type="ECO:0000256" key="1">
    <source>
        <dbReference type="SAM" id="SignalP"/>
    </source>
</evidence>